<dbReference type="Proteomes" id="UP000053859">
    <property type="component" value="Unassembled WGS sequence"/>
</dbReference>
<feature type="compositionally biased region" description="Low complexity" evidence="1">
    <location>
        <begin position="45"/>
        <end position="57"/>
    </location>
</feature>
<sequence length="123" mass="12880">MDNSWPWGGRLCAACGSDGVPEGLALLFVGSCGQRRCLPSPAAPRPVGARPVPLGRRSYGRQPDRHVQAARRRRVQGRLAAAGVGEALHQGEAESRATLGSARGAPEAVEGAGPLLLRQGPRR</sequence>
<evidence type="ECO:0000313" key="2">
    <source>
        <dbReference type="EMBL" id="GAP52479.1"/>
    </source>
</evidence>
<dbReference type="PATRIC" id="fig|146537.3.peg.7739"/>
<proteinExistence type="predicted"/>
<name>A0A0K8PYE1_STRAJ</name>
<keyword evidence="3" id="KW-1185">Reference proteome</keyword>
<evidence type="ECO:0000256" key="1">
    <source>
        <dbReference type="SAM" id="MobiDB-lite"/>
    </source>
</evidence>
<feature type="region of interest" description="Disordered" evidence="1">
    <location>
        <begin position="39"/>
        <end position="67"/>
    </location>
</feature>
<gene>
    <name evidence="2" type="ORF">SAZU_7356</name>
</gene>
<evidence type="ECO:0000313" key="3">
    <source>
        <dbReference type="Proteomes" id="UP000053859"/>
    </source>
</evidence>
<feature type="region of interest" description="Disordered" evidence="1">
    <location>
        <begin position="83"/>
        <end position="123"/>
    </location>
</feature>
<dbReference type="EMBL" id="DF968435">
    <property type="protein sequence ID" value="GAP52479.1"/>
    <property type="molecule type" value="Genomic_DNA"/>
</dbReference>
<organism evidence="2 3">
    <name type="scientific">Streptomyces azureus</name>
    <dbReference type="NCBI Taxonomy" id="146537"/>
    <lineage>
        <taxon>Bacteria</taxon>
        <taxon>Bacillati</taxon>
        <taxon>Actinomycetota</taxon>
        <taxon>Actinomycetes</taxon>
        <taxon>Kitasatosporales</taxon>
        <taxon>Streptomycetaceae</taxon>
        <taxon>Streptomyces</taxon>
    </lineage>
</organism>
<reference evidence="2" key="1">
    <citation type="journal article" date="2015" name="Genome Announc.">
        <title>Draft Genome Sequence of Thiostrepton-Producing Streptomyces azureus ATCC 14921.</title>
        <authorList>
            <person name="Sakihara K."/>
            <person name="Maeda J."/>
            <person name="Tashiro K."/>
            <person name="Fujino Y."/>
            <person name="Kuhara S."/>
            <person name="Ohshima T."/>
            <person name="Ogata S."/>
            <person name="Doi K."/>
        </authorList>
    </citation>
    <scope>NUCLEOTIDE SEQUENCE [LARGE SCALE GENOMIC DNA]</scope>
    <source>
        <strain evidence="2">ATCC14921</strain>
    </source>
</reference>
<accession>A0A0K8PYE1</accession>
<protein>
    <submittedName>
        <fullName evidence="2">cAMP and cAMP-inhibited cGMP 3',5'-cyclic phosphodiesterase 10A</fullName>
    </submittedName>
</protein>
<dbReference type="AlphaFoldDB" id="A0A0K8PYE1"/>